<dbReference type="EMBL" id="JAIXMP010000008">
    <property type="protein sequence ID" value="KAI9268895.1"/>
    <property type="molecule type" value="Genomic_DNA"/>
</dbReference>
<evidence type="ECO:0000313" key="1">
    <source>
        <dbReference type="EMBL" id="KAI9268895.1"/>
    </source>
</evidence>
<comment type="caution">
    <text evidence="1">The sequence shown here is derived from an EMBL/GenBank/DDBJ whole genome shotgun (WGS) entry which is preliminary data.</text>
</comment>
<accession>A0AAD5PFR3</accession>
<reference evidence="1" key="2">
    <citation type="submission" date="2023-02" db="EMBL/GenBank/DDBJ databases">
        <authorList>
            <consortium name="DOE Joint Genome Institute"/>
            <person name="Mondo S.J."/>
            <person name="Chang Y."/>
            <person name="Wang Y."/>
            <person name="Ahrendt S."/>
            <person name="Andreopoulos W."/>
            <person name="Barry K."/>
            <person name="Beard J."/>
            <person name="Benny G.L."/>
            <person name="Blankenship S."/>
            <person name="Bonito G."/>
            <person name="Cuomo C."/>
            <person name="Desiro A."/>
            <person name="Gervers K.A."/>
            <person name="Hundley H."/>
            <person name="Kuo A."/>
            <person name="LaButti K."/>
            <person name="Lang B.F."/>
            <person name="Lipzen A."/>
            <person name="O'Donnell K."/>
            <person name="Pangilinan J."/>
            <person name="Reynolds N."/>
            <person name="Sandor L."/>
            <person name="Smith M.W."/>
            <person name="Tsang A."/>
            <person name="Grigoriev I.V."/>
            <person name="Stajich J.E."/>
            <person name="Spatafora J.W."/>
        </authorList>
    </citation>
    <scope>NUCLEOTIDE SEQUENCE</scope>
    <source>
        <strain evidence="1">RSA 2281</strain>
    </source>
</reference>
<evidence type="ECO:0000313" key="2">
    <source>
        <dbReference type="Proteomes" id="UP001209540"/>
    </source>
</evidence>
<organism evidence="1 2">
    <name type="scientific">Phascolomyces articulosus</name>
    <dbReference type="NCBI Taxonomy" id="60185"/>
    <lineage>
        <taxon>Eukaryota</taxon>
        <taxon>Fungi</taxon>
        <taxon>Fungi incertae sedis</taxon>
        <taxon>Mucoromycota</taxon>
        <taxon>Mucoromycotina</taxon>
        <taxon>Mucoromycetes</taxon>
        <taxon>Mucorales</taxon>
        <taxon>Lichtheimiaceae</taxon>
        <taxon>Phascolomyces</taxon>
    </lineage>
</organism>
<reference evidence="1" key="1">
    <citation type="journal article" date="2022" name="IScience">
        <title>Evolution of zygomycete secretomes and the origins of terrestrial fungal ecologies.</title>
        <authorList>
            <person name="Chang Y."/>
            <person name="Wang Y."/>
            <person name="Mondo S."/>
            <person name="Ahrendt S."/>
            <person name="Andreopoulos W."/>
            <person name="Barry K."/>
            <person name="Beard J."/>
            <person name="Benny G.L."/>
            <person name="Blankenship S."/>
            <person name="Bonito G."/>
            <person name="Cuomo C."/>
            <person name="Desiro A."/>
            <person name="Gervers K.A."/>
            <person name="Hundley H."/>
            <person name="Kuo A."/>
            <person name="LaButti K."/>
            <person name="Lang B.F."/>
            <person name="Lipzen A."/>
            <person name="O'Donnell K."/>
            <person name="Pangilinan J."/>
            <person name="Reynolds N."/>
            <person name="Sandor L."/>
            <person name="Smith M.E."/>
            <person name="Tsang A."/>
            <person name="Grigoriev I.V."/>
            <person name="Stajich J.E."/>
            <person name="Spatafora J.W."/>
        </authorList>
    </citation>
    <scope>NUCLEOTIDE SEQUENCE</scope>
    <source>
        <strain evidence="1">RSA 2281</strain>
    </source>
</reference>
<name>A0AAD5PFR3_9FUNG</name>
<protein>
    <submittedName>
        <fullName evidence="1">Uncharacterized protein</fullName>
    </submittedName>
</protein>
<dbReference type="AlphaFoldDB" id="A0AAD5PFR3"/>
<proteinExistence type="predicted"/>
<dbReference type="Proteomes" id="UP001209540">
    <property type="component" value="Unassembled WGS sequence"/>
</dbReference>
<keyword evidence="2" id="KW-1185">Reference proteome</keyword>
<gene>
    <name evidence="1" type="ORF">BDA99DRAFT_336559</name>
</gene>
<sequence length="204" mass="23833">MSKQQQPKQRSIQAKEDLDFIICLSFHKLQEQNHHSLLPFVLIRNALTAQPPPQPSLSSTTSEHLVFSNTPSSFLMEEHQEEIIHQEEQQREQNWLDACFDDLNRQEQEQENNNNNNEDEDIVMEDDFGDMLFHASIQRARRHGESLSRHHPSSTTNEHYTMASPFFFPLDEDVLENKHDQLVNESVVQDVTLSQQQQQQNTLS</sequence>